<dbReference type="VEuPathDB" id="FungiDB:RO3G_08010"/>
<dbReference type="GO" id="GO:0000494">
    <property type="term" value="P:box C/D sno(s)RNA 3'-end processing"/>
    <property type="evidence" value="ECO:0007669"/>
    <property type="project" value="TreeGrafter"/>
</dbReference>
<reference evidence="3 4" key="1">
    <citation type="journal article" date="2009" name="PLoS Genet.">
        <title>Genomic analysis of the basal lineage fungus Rhizopus oryzae reveals a whole-genome duplication.</title>
        <authorList>
            <person name="Ma L.-J."/>
            <person name="Ibrahim A.S."/>
            <person name="Skory C."/>
            <person name="Grabherr M.G."/>
            <person name="Burger G."/>
            <person name="Butler M."/>
            <person name="Elias M."/>
            <person name="Idnurm A."/>
            <person name="Lang B.F."/>
            <person name="Sone T."/>
            <person name="Abe A."/>
            <person name="Calvo S.E."/>
            <person name="Corrochano L.M."/>
            <person name="Engels R."/>
            <person name="Fu J."/>
            <person name="Hansberg W."/>
            <person name="Kim J.-M."/>
            <person name="Kodira C.D."/>
            <person name="Koehrsen M.J."/>
            <person name="Liu B."/>
            <person name="Miranda-Saavedra D."/>
            <person name="O'Leary S."/>
            <person name="Ortiz-Castellanos L."/>
            <person name="Poulter R."/>
            <person name="Rodriguez-Romero J."/>
            <person name="Ruiz-Herrera J."/>
            <person name="Shen Y.-Q."/>
            <person name="Zeng Q."/>
            <person name="Galagan J."/>
            <person name="Birren B.W."/>
            <person name="Cuomo C.A."/>
            <person name="Wickes B.L."/>
        </authorList>
    </citation>
    <scope>NUCLEOTIDE SEQUENCE [LARGE SCALE GENOMIC DNA]</scope>
    <source>
        <strain evidence="4">RA 99-880 / ATCC MYA-4621 / FGSC 9543 / NRRL 43880</strain>
    </source>
</reference>
<dbReference type="Pfam" id="PF10307">
    <property type="entry name" value="HAD_SAK_1"/>
    <property type="match status" value="1"/>
</dbReference>
<dbReference type="GO" id="GO:0003723">
    <property type="term" value="F:RNA binding"/>
    <property type="evidence" value="ECO:0007669"/>
    <property type="project" value="TreeGrafter"/>
</dbReference>
<accession>I1C4C5</accession>
<evidence type="ECO:0000259" key="2">
    <source>
        <dbReference type="Pfam" id="PF10307"/>
    </source>
</evidence>
<evidence type="ECO:0000313" key="4">
    <source>
        <dbReference type="Proteomes" id="UP000009138"/>
    </source>
</evidence>
<dbReference type="GO" id="GO:1990259">
    <property type="term" value="F:histone H2AQ104 methyltransferase activity"/>
    <property type="evidence" value="ECO:0007669"/>
    <property type="project" value="TreeGrafter"/>
</dbReference>
<dbReference type="AlphaFoldDB" id="I1C4C5"/>
<sequence length="671" mass="77463">MSTAEEKALAEQLAAEETEKIDIVAKEWIQAESEKEVKRIRDVGSSVIPLKVLFLHKTLNCGIIPNFDNKKPKAINRIELDTNVDLSKIQQIMVSPAIPYPHKEQFNYVNLILVTGQPVPFLAPYLYQTNLKVTQPEREEDGRKYPSKQIVLKNDLREYFLINKNGICARFTIHEYHNGILQRQFEASRFVNHPPHLPPRRLAVFDFDNTLFFSPQLSPTIWHSKIRSLVTAESVYGPGWWRDVRSLELGPLDDLKQTAWKGYWNEEIVSKARACIQDPHTMTVVLTGRRHNPFSPLVPTMLEAKGLKFDLIGLRPDPEAVSEYRWKVDGRNKELNYNLSASVFQSTMHFKQCFLVNILHHVPTIKEITMWDDRVPHLKRFKDFLNALHRKRLIDRSRIIEVPSLRPKYNPKWEKDVMTRIVETHNLALLARNCGKTYGKIDDSQPREEDPLSMTEKYLGFVPTAVATSIQLSPESMERLKQTFEPLFQESMERYGQKTTIHSGAESPLFFGDFVQLESKIVQHACCGNLNQHVSLDIMGISQTSSKPWLLLKVAIKGAKRGNHYHILPLWYKPSEEDLVIRRSHHWVDPTNSQKIHIEGRVVHEKRITVVESTQRCDSNKKQNIDLDEDAIHAILNRASINLKNQNDSVPHKRGSITNSNSDHIKKIKNH</sequence>
<feature type="region of interest" description="Disordered" evidence="1">
    <location>
        <begin position="646"/>
        <end position="671"/>
    </location>
</feature>
<keyword evidence="4" id="KW-1185">Reference proteome</keyword>
<feature type="domain" description="Swiss Army Knife RNA repair protein HAD" evidence="2">
    <location>
        <begin position="214"/>
        <end position="426"/>
    </location>
</feature>
<dbReference type="GO" id="GO:0032040">
    <property type="term" value="C:small-subunit processome"/>
    <property type="evidence" value="ECO:0007669"/>
    <property type="project" value="TreeGrafter"/>
</dbReference>
<dbReference type="OMA" id="SPTIWHP"/>
<dbReference type="InParanoid" id="I1C4C5"/>
<dbReference type="OrthoDB" id="5596992at2759"/>
<organism evidence="3 4">
    <name type="scientific">Rhizopus delemar (strain RA 99-880 / ATCC MYA-4621 / FGSC 9543 / NRRL 43880)</name>
    <name type="common">Mucormycosis agent</name>
    <name type="synonym">Rhizopus arrhizus var. delemar</name>
    <dbReference type="NCBI Taxonomy" id="246409"/>
    <lineage>
        <taxon>Eukaryota</taxon>
        <taxon>Fungi</taxon>
        <taxon>Fungi incertae sedis</taxon>
        <taxon>Mucoromycota</taxon>
        <taxon>Mucoromycotina</taxon>
        <taxon>Mucoromycetes</taxon>
        <taxon>Mucorales</taxon>
        <taxon>Mucorineae</taxon>
        <taxon>Rhizopodaceae</taxon>
        <taxon>Rhizopus</taxon>
    </lineage>
</organism>
<dbReference type="GeneID" id="93614981"/>
<dbReference type="InterPro" id="IPR018812">
    <property type="entry name" value="SAK_HAD"/>
</dbReference>
<name>I1C4C5_RHIO9</name>
<evidence type="ECO:0000313" key="3">
    <source>
        <dbReference type="EMBL" id="EIE83305.1"/>
    </source>
</evidence>
<dbReference type="EMBL" id="CH476737">
    <property type="protein sequence ID" value="EIE83305.1"/>
    <property type="molecule type" value="Genomic_DNA"/>
</dbReference>
<dbReference type="RefSeq" id="XP_067518701.1">
    <property type="nucleotide sequence ID" value="XM_067662600.1"/>
</dbReference>
<dbReference type="GO" id="GO:0008649">
    <property type="term" value="F:rRNA methyltransferase activity"/>
    <property type="evidence" value="ECO:0007669"/>
    <property type="project" value="TreeGrafter"/>
</dbReference>
<gene>
    <name evidence="3" type="ORF">RO3G_08010</name>
</gene>
<dbReference type="GO" id="GO:0031428">
    <property type="term" value="C:box C/D methylation guide snoRNP complex"/>
    <property type="evidence" value="ECO:0007669"/>
    <property type="project" value="TreeGrafter"/>
</dbReference>
<protein>
    <recommendedName>
        <fullName evidence="2">Swiss Army Knife RNA repair protein HAD domain-containing protein</fullName>
    </recommendedName>
</protein>
<dbReference type="PANTHER" id="PTHR10335">
    <property type="entry name" value="RRNA 2-O-METHYLTRANSFERASE FIBRILLARIN"/>
    <property type="match status" value="1"/>
</dbReference>
<proteinExistence type="predicted"/>
<dbReference type="PANTHER" id="PTHR10335:SF23">
    <property type="entry name" value="OB FOLD-CONTAINING PROTEIN, NUCLEIC ACID BINDING"/>
    <property type="match status" value="1"/>
</dbReference>
<evidence type="ECO:0000256" key="1">
    <source>
        <dbReference type="SAM" id="MobiDB-lite"/>
    </source>
</evidence>
<dbReference type="Proteomes" id="UP000009138">
    <property type="component" value="Unassembled WGS sequence"/>
</dbReference>
<dbReference type="eggNOG" id="ENOG502S30I">
    <property type="taxonomic scope" value="Eukaryota"/>
</dbReference>